<dbReference type="AlphaFoldDB" id="A0AAD6TQ97"/>
<name>A0AAD6TQ97_9AGAR</name>
<organism evidence="2 3">
    <name type="scientific">Mycena belliarum</name>
    <dbReference type="NCBI Taxonomy" id="1033014"/>
    <lineage>
        <taxon>Eukaryota</taxon>
        <taxon>Fungi</taxon>
        <taxon>Dikarya</taxon>
        <taxon>Basidiomycota</taxon>
        <taxon>Agaricomycotina</taxon>
        <taxon>Agaricomycetes</taxon>
        <taxon>Agaricomycetidae</taxon>
        <taxon>Agaricales</taxon>
        <taxon>Marasmiineae</taxon>
        <taxon>Mycenaceae</taxon>
        <taxon>Mycena</taxon>
    </lineage>
</organism>
<dbReference type="Proteomes" id="UP001222325">
    <property type="component" value="Unassembled WGS sequence"/>
</dbReference>
<comment type="caution">
    <text evidence="2">The sequence shown here is derived from an EMBL/GenBank/DDBJ whole genome shotgun (WGS) entry which is preliminary data.</text>
</comment>
<accession>A0AAD6TQ97</accession>
<feature type="region of interest" description="Disordered" evidence="1">
    <location>
        <begin position="40"/>
        <end position="61"/>
    </location>
</feature>
<keyword evidence="3" id="KW-1185">Reference proteome</keyword>
<protein>
    <submittedName>
        <fullName evidence="2">Uncharacterized protein</fullName>
    </submittedName>
</protein>
<proteinExistence type="predicted"/>
<dbReference type="EMBL" id="JARJCN010000226">
    <property type="protein sequence ID" value="KAJ7062447.1"/>
    <property type="molecule type" value="Genomic_DNA"/>
</dbReference>
<evidence type="ECO:0000313" key="3">
    <source>
        <dbReference type="Proteomes" id="UP001222325"/>
    </source>
</evidence>
<reference evidence="2" key="1">
    <citation type="submission" date="2023-03" db="EMBL/GenBank/DDBJ databases">
        <title>Massive genome expansion in bonnet fungi (Mycena s.s.) driven by repeated elements and novel gene families across ecological guilds.</title>
        <authorList>
            <consortium name="Lawrence Berkeley National Laboratory"/>
            <person name="Harder C.B."/>
            <person name="Miyauchi S."/>
            <person name="Viragh M."/>
            <person name="Kuo A."/>
            <person name="Thoen E."/>
            <person name="Andreopoulos B."/>
            <person name="Lu D."/>
            <person name="Skrede I."/>
            <person name="Drula E."/>
            <person name="Henrissat B."/>
            <person name="Morin E."/>
            <person name="Kohler A."/>
            <person name="Barry K."/>
            <person name="LaButti K."/>
            <person name="Morin E."/>
            <person name="Salamov A."/>
            <person name="Lipzen A."/>
            <person name="Mereny Z."/>
            <person name="Hegedus B."/>
            <person name="Baldrian P."/>
            <person name="Stursova M."/>
            <person name="Weitz H."/>
            <person name="Taylor A."/>
            <person name="Grigoriev I.V."/>
            <person name="Nagy L.G."/>
            <person name="Martin F."/>
            <person name="Kauserud H."/>
        </authorList>
    </citation>
    <scope>NUCLEOTIDE SEQUENCE</scope>
    <source>
        <strain evidence="2">CBHHK173m</strain>
    </source>
</reference>
<gene>
    <name evidence="2" type="ORF">B0H15DRAFT_807883</name>
</gene>
<feature type="region of interest" description="Disordered" evidence="1">
    <location>
        <begin position="1"/>
        <end position="20"/>
    </location>
</feature>
<evidence type="ECO:0000313" key="2">
    <source>
        <dbReference type="EMBL" id="KAJ7062447.1"/>
    </source>
</evidence>
<sequence>MTHLPGMAAGADTTSASLPSPTPPHGYYTFVPYPVAGASSPSAPADGGTGGTLPTVGGAPAPAPTTTVGPGVYPPMNNIPNPHIVNGIPPGLASLLRWTGPWTANVIYSVAPTGPLAPVEEPSPAPEWYCIFRGRFVGVIDQFAVAHFGIRNVSNAAQKSYSTQAHALEAFNKVVEWGGIEVV</sequence>
<evidence type="ECO:0000256" key="1">
    <source>
        <dbReference type="SAM" id="MobiDB-lite"/>
    </source>
</evidence>